<evidence type="ECO:0000313" key="3">
    <source>
        <dbReference type="EMBL" id="GGL31384.1"/>
    </source>
</evidence>
<dbReference type="PANTHER" id="PTHR12526">
    <property type="entry name" value="GLYCOSYLTRANSFERASE"/>
    <property type="match status" value="1"/>
</dbReference>
<name>A0A830F1I9_9EURY</name>
<dbReference type="Pfam" id="PF00534">
    <property type="entry name" value="Glycos_transf_1"/>
    <property type="match status" value="1"/>
</dbReference>
<dbReference type="EMBL" id="BMPF01000002">
    <property type="protein sequence ID" value="GGL31384.1"/>
    <property type="molecule type" value="Genomic_DNA"/>
</dbReference>
<protein>
    <submittedName>
        <fullName evidence="3">Glycosyl transferase family 1</fullName>
    </submittedName>
</protein>
<keyword evidence="4" id="KW-1185">Reference proteome</keyword>
<keyword evidence="3" id="KW-0808">Transferase</keyword>
<organism evidence="3 4">
    <name type="scientific">Halarchaeum grantii</name>
    <dbReference type="NCBI Taxonomy" id="1193105"/>
    <lineage>
        <taxon>Archaea</taxon>
        <taxon>Methanobacteriati</taxon>
        <taxon>Methanobacteriota</taxon>
        <taxon>Stenosarchaea group</taxon>
        <taxon>Halobacteria</taxon>
        <taxon>Halobacteriales</taxon>
        <taxon>Halobacteriaceae</taxon>
    </lineage>
</organism>
<dbReference type="Pfam" id="PF13439">
    <property type="entry name" value="Glyco_transf_4"/>
    <property type="match status" value="1"/>
</dbReference>
<dbReference type="RefSeq" id="WP_188881423.1">
    <property type="nucleotide sequence ID" value="NZ_BMPF01000002.1"/>
</dbReference>
<reference evidence="3 4" key="1">
    <citation type="journal article" date="2019" name="Int. J. Syst. Evol. Microbiol.">
        <title>The Global Catalogue of Microorganisms (GCM) 10K type strain sequencing project: providing services to taxonomists for standard genome sequencing and annotation.</title>
        <authorList>
            <consortium name="The Broad Institute Genomics Platform"/>
            <consortium name="The Broad Institute Genome Sequencing Center for Infectious Disease"/>
            <person name="Wu L."/>
            <person name="Ma J."/>
        </authorList>
    </citation>
    <scope>NUCLEOTIDE SEQUENCE [LARGE SCALE GENOMIC DNA]</scope>
    <source>
        <strain evidence="3 4">JCM 19585</strain>
    </source>
</reference>
<dbReference type="Proteomes" id="UP000628840">
    <property type="component" value="Unassembled WGS sequence"/>
</dbReference>
<evidence type="ECO:0000313" key="4">
    <source>
        <dbReference type="Proteomes" id="UP000628840"/>
    </source>
</evidence>
<dbReference type="InterPro" id="IPR028098">
    <property type="entry name" value="Glyco_trans_4-like_N"/>
</dbReference>
<dbReference type="PANTHER" id="PTHR12526:SF630">
    <property type="entry name" value="GLYCOSYLTRANSFERASE"/>
    <property type="match status" value="1"/>
</dbReference>
<dbReference type="AlphaFoldDB" id="A0A830F1I9"/>
<dbReference type="SUPFAM" id="SSF53756">
    <property type="entry name" value="UDP-Glycosyltransferase/glycogen phosphorylase"/>
    <property type="match status" value="1"/>
</dbReference>
<feature type="domain" description="Glycosyl transferase family 1" evidence="1">
    <location>
        <begin position="174"/>
        <end position="312"/>
    </location>
</feature>
<gene>
    <name evidence="3" type="ORF">GCM10009037_13900</name>
</gene>
<evidence type="ECO:0000259" key="1">
    <source>
        <dbReference type="Pfam" id="PF00534"/>
    </source>
</evidence>
<dbReference type="Gene3D" id="3.40.50.2000">
    <property type="entry name" value="Glycogen Phosphorylase B"/>
    <property type="match status" value="2"/>
</dbReference>
<accession>A0A830F1I9</accession>
<comment type="caution">
    <text evidence="3">The sequence shown here is derived from an EMBL/GenBank/DDBJ whole genome shotgun (WGS) entry which is preliminary data.</text>
</comment>
<dbReference type="OrthoDB" id="270666at2157"/>
<feature type="domain" description="Glycosyltransferase subfamily 4-like N-terminal" evidence="2">
    <location>
        <begin position="25"/>
        <end position="166"/>
    </location>
</feature>
<dbReference type="GO" id="GO:0016757">
    <property type="term" value="F:glycosyltransferase activity"/>
    <property type="evidence" value="ECO:0007669"/>
    <property type="project" value="InterPro"/>
</dbReference>
<dbReference type="InterPro" id="IPR001296">
    <property type="entry name" value="Glyco_trans_1"/>
</dbReference>
<evidence type="ECO:0000259" key="2">
    <source>
        <dbReference type="Pfam" id="PF13439"/>
    </source>
</evidence>
<sequence>MRVALVSARTVHHADAGPAAERLDSLRALLAGRGHDVTVFCAQWWDGDHDAFEHDGVAYRALEPEPEERWAPLRLLPALRSFDPDVVHVADPRPGFVFGARLASAFGAPVVTEYYDPPSDDRLTRWAAAASDAVVVPSAFVGTALREAGVPDEALHRIPNAVEMDRVRAVAADPDAGDVVYSRTLDADANLESVLLALAEFRDYDWSATVVGDGPERANYERQARDMGIADRVSFVGEQSLDDRLALFKGAHVYAQTAYRTSFPTDLLRALACGCVGVVEYHADSAAHELVEGDARGFLATSDEELVDCLRDATDVERLDIDESYAAHDERAFLERYLSLYRDLGAV</sequence>
<proteinExistence type="predicted"/>